<keyword evidence="3" id="KW-1185">Reference proteome</keyword>
<sequence length="907" mass="96967">MRTHRVGAMPHQQPKVGPALHHDQQQPHQSEGRGGNNRVRVHSGMSLEDLKRETALRLAQSEGLEGDSPGSDGRVGGVIQEPPPSSRHQMTHQVVVPHSAAAHYQPQQQQRHHRRRPNRTREGGKGQGSGQQHHPNPVASYLLREGEPSPPPAAMMASSTRPSPSLFPAYIAPGGRESARNYSNAQLGVVGVVAMQSTPGQRTPSSSSQQQQSSTPRTPHNHRATVLKDRGSAENSVGSDPTLSSGVGEGCVGGRIGGEEIGGHYGGGGFGQQRTTNGAIAKTSPLWPSVSKGYHPREQNSNRGWGMGSGRRAVASGGTRSQLVKETRSMADERPTPAKDQSMEGQILFSSPKSRLREVVPSTPTPEYGEPTRGKQPWMRSPDQHSGVYSKGGVGLGGGGVGYYGNSKDHHKKQQHQSKLPHGLTVQELKEMTRARLAAEAEAGHPDGSSDQSVHSSGTRGSMGSSDQFAAQYNEYNYLNNHGPGPWPYQGRRQVRQMQARNSPHHYGHPMHPSPVVGPGPHQFKGRPPPSIDPGQLSPAFGGDMWETASAASSTITHDSNAMIFNRGRAFSAGATNAAPHSFEQHQAAYYDSISSSNAAANRQRCATMPPPGMSRPREYLQNLFSNNDRERLAIPPLSEPRLHLRTAGGLDDCDVTAPAADSCPSSSLSSPPRQGRGSGGATSAFVPIGRTMTDHQFLPNSPPKHFVRSKFGLGDRAFSTSSAASQGHGDLPSSMAEAVLGSISSVSAQGAPMWGQEIVASPFHQTEREMELPFLVSESSDKANSAFCDDLLPEGSGSMSFFSSGGESSNFFTGNSGERMLVGTHSWGGSEDGPTHDDFSADFSNLLNLTGLNGPPLRGRAATEPVWFRGSDALLVSRIDPEHHVETSDEKGAFVNFNPSKKSEEY</sequence>
<feature type="compositionally biased region" description="Basic and acidic residues" evidence="1">
    <location>
        <begin position="323"/>
        <end position="337"/>
    </location>
</feature>
<proteinExistence type="predicted"/>
<reference evidence="2 3" key="1">
    <citation type="submission" date="2024-10" db="EMBL/GenBank/DDBJ databases">
        <title>Updated reference genomes for cyclostephanoid diatoms.</title>
        <authorList>
            <person name="Roberts W.R."/>
            <person name="Alverson A.J."/>
        </authorList>
    </citation>
    <scope>NUCLEOTIDE SEQUENCE [LARGE SCALE GENOMIC DNA]</scope>
    <source>
        <strain evidence="2 3">AJA228-03</strain>
    </source>
</reference>
<dbReference type="AlphaFoldDB" id="A0ABD3RKZ9"/>
<accession>A0ABD3RKZ9</accession>
<feature type="compositionally biased region" description="Low complexity" evidence="1">
    <location>
        <begin position="659"/>
        <end position="676"/>
    </location>
</feature>
<feature type="region of interest" description="Disordered" evidence="1">
    <location>
        <begin position="888"/>
        <end position="907"/>
    </location>
</feature>
<feature type="compositionally biased region" description="Polar residues" evidence="1">
    <location>
        <begin position="449"/>
        <end position="466"/>
    </location>
</feature>
<dbReference type="EMBL" id="JALLPB020000272">
    <property type="protein sequence ID" value="KAL3811241.1"/>
    <property type="molecule type" value="Genomic_DNA"/>
</dbReference>
<feature type="region of interest" description="Disordered" evidence="1">
    <location>
        <begin position="197"/>
        <end position="251"/>
    </location>
</feature>
<comment type="caution">
    <text evidence="2">The sequence shown here is derived from an EMBL/GenBank/DDBJ whole genome shotgun (WGS) entry which is preliminary data.</text>
</comment>
<protein>
    <submittedName>
        <fullName evidence="2">Uncharacterized protein</fullName>
    </submittedName>
</protein>
<feature type="region of interest" description="Disordered" evidence="1">
    <location>
        <begin position="439"/>
        <end position="466"/>
    </location>
</feature>
<feature type="region of interest" description="Disordered" evidence="1">
    <location>
        <begin position="659"/>
        <end position="684"/>
    </location>
</feature>
<evidence type="ECO:0000313" key="3">
    <source>
        <dbReference type="Proteomes" id="UP001530377"/>
    </source>
</evidence>
<name>A0ABD3RKZ9_9STRA</name>
<feature type="region of interest" description="Disordered" evidence="1">
    <location>
        <begin position="1"/>
        <end position="160"/>
    </location>
</feature>
<dbReference type="Proteomes" id="UP001530377">
    <property type="component" value="Unassembled WGS sequence"/>
</dbReference>
<feature type="compositionally biased region" description="Polar residues" evidence="1">
    <location>
        <begin position="233"/>
        <end position="245"/>
    </location>
</feature>
<evidence type="ECO:0000256" key="1">
    <source>
        <dbReference type="SAM" id="MobiDB-lite"/>
    </source>
</evidence>
<feature type="compositionally biased region" description="Gly residues" evidence="1">
    <location>
        <begin position="390"/>
        <end position="403"/>
    </location>
</feature>
<feature type="compositionally biased region" description="Low complexity" evidence="1">
    <location>
        <begin position="197"/>
        <end position="218"/>
    </location>
</feature>
<evidence type="ECO:0000313" key="2">
    <source>
        <dbReference type="EMBL" id="KAL3811241.1"/>
    </source>
</evidence>
<organism evidence="2 3">
    <name type="scientific">Cyclostephanos tholiformis</name>
    <dbReference type="NCBI Taxonomy" id="382380"/>
    <lineage>
        <taxon>Eukaryota</taxon>
        <taxon>Sar</taxon>
        <taxon>Stramenopiles</taxon>
        <taxon>Ochrophyta</taxon>
        <taxon>Bacillariophyta</taxon>
        <taxon>Coscinodiscophyceae</taxon>
        <taxon>Thalassiosirophycidae</taxon>
        <taxon>Stephanodiscales</taxon>
        <taxon>Stephanodiscaceae</taxon>
        <taxon>Cyclostephanos</taxon>
    </lineage>
</organism>
<feature type="region of interest" description="Disordered" evidence="1">
    <location>
        <begin position="286"/>
        <end position="422"/>
    </location>
</feature>
<gene>
    <name evidence="2" type="ORF">ACHAXA_003910</name>
</gene>